<feature type="compositionally biased region" description="Polar residues" evidence="1">
    <location>
        <begin position="18"/>
        <end position="27"/>
    </location>
</feature>
<organism evidence="3 4">
    <name type="scientific">Ilumatobacter coccineus (strain NBRC 103263 / KCTC 29153 / YM16-304)</name>
    <dbReference type="NCBI Taxonomy" id="1313172"/>
    <lineage>
        <taxon>Bacteria</taxon>
        <taxon>Bacillati</taxon>
        <taxon>Actinomycetota</taxon>
        <taxon>Acidimicrobiia</taxon>
        <taxon>Acidimicrobiales</taxon>
        <taxon>Ilumatobacteraceae</taxon>
        <taxon>Ilumatobacter</taxon>
    </lineage>
</organism>
<feature type="signal peptide" evidence="2">
    <location>
        <begin position="1"/>
        <end position="23"/>
    </location>
</feature>
<protein>
    <submittedName>
        <fullName evidence="3">Uncharacterized protein</fullName>
    </submittedName>
</protein>
<sequence>MKRTAPILTIALLAAGCGSSTTSNDGTTPGVDLTEPSDTTLPASDTTVVDTAPTTDDVPTTDSAVPVSEPPVTTAPVTESLPPATDVPAPDTTAAPAPPVSVAPTSETAVVYGGGTDGIPWAPLGWWDGSAWNPAGYAEDGSIIPVPAPTISSVAATSLDLPDGPGQVLTGLALGADDYYCVGDETGPLIDLGTTIPDTPVSLGYDALAVTADWPLQPRPVTQVGVENPEYQAVGAGLVDAPTAAAGLVSQVVRADLDGNGVEEVLVTYEYLTETNFGAENDFSAIYLRTPSADGSVTDRLVVEYVLGDPVDFPTVGRFTIAAVADLNGDGVMEVATRNQFWESAGITIWEFSDGVLSEIGGGGCGV</sequence>
<dbReference type="KEGG" id="aym:YM304_21240"/>
<accession>A0A6C7ECT9</accession>
<proteinExistence type="predicted"/>
<gene>
    <name evidence="3" type="ORF">YM304_21240</name>
</gene>
<dbReference type="PROSITE" id="PS51257">
    <property type="entry name" value="PROKAR_LIPOPROTEIN"/>
    <property type="match status" value="1"/>
</dbReference>
<keyword evidence="2" id="KW-0732">Signal</keyword>
<dbReference type="OrthoDB" id="9814379at2"/>
<dbReference type="InterPro" id="IPR028994">
    <property type="entry name" value="Integrin_alpha_N"/>
</dbReference>
<evidence type="ECO:0000256" key="1">
    <source>
        <dbReference type="SAM" id="MobiDB-lite"/>
    </source>
</evidence>
<evidence type="ECO:0000256" key="2">
    <source>
        <dbReference type="SAM" id="SignalP"/>
    </source>
</evidence>
<keyword evidence="4" id="KW-1185">Reference proteome</keyword>
<feature type="compositionally biased region" description="Low complexity" evidence="1">
    <location>
        <begin position="43"/>
        <end position="67"/>
    </location>
</feature>
<dbReference type="EMBL" id="AP012057">
    <property type="protein sequence ID" value="BAN02438.1"/>
    <property type="molecule type" value="Genomic_DNA"/>
</dbReference>
<reference evidence="3 4" key="1">
    <citation type="journal article" date="2013" name="Int. J. Syst. Evol. Microbiol.">
        <title>Ilumatobacter nonamiense sp. nov. and Ilumatobacter coccineum sp. nov., isolated from seashore sand.</title>
        <authorList>
            <person name="Matsumoto A."/>
            <person name="Kasai H."/>
            <person name="Matsuo Y."/>
            <person name="Shizuri Y."/>
            <person name="Ichikawa N."/>
            <person name="Fujita N."/>
            <person name="Omura S."/>
            <person name="Takahashi Y."/>
        </authorList>
    </citation>
    <scope>NUCLEOTIDE SEQUENCE [LARGE SCALE GENOMIC DNA]</scope>
    <source>
        <strain evidence="4">NBRC 103263 / KCTC 29153 / YM16-304</strain>
    </source>
</reference>
<dbReference type="AlphaFoldDB" id="A0A6C7ECT9"/>
<feature type="compositionally biased region" description="Low complexity" evidence="1">
    <location>
        <begin position="82"/>
        <end position="95"/>
    </location>
</feature>
<dbReference type="Proteomes" id="UP000011863">
    <property type="component" value="Chromosome"/>
</dbReference>
<feature type="region of interest" description="Disordered" evidence="1">
    <location>
        <begin position="17"/>
        <end position="102"/>
    </location>
</feature>
<evidence type="ECO:0000313" key="4">
    <source>
        <dbReference type="Proteomes" id="UP000011863"/>
    </source>
</evidence>
<evidence type="ECO:0000313" key="3">
    <source>
        <dbReference type="EMBL" id="BAN02438.1"/>
    </source>
</evidence>
<feature type="chain" id="PRO_5039605689" evidence="2">
    <location>
        <begin position="24"/>
        <end position="367"/>
    </location>
</feature>
<dbReference type="RefSeq" id="WP_015441685.1">
    <property type="nucleotide sequence ID" value="NC_020520.1"/>
</dbReference>
<dbReference type="SUPFAM" id="SSF69318">
    <property type="entry name" value="Integrin alpha N-terminal domain"/>
    <property type="match status" value="1"/>
</dbReference>
<name>A0A6C7ECT9_ILUCY</name>